<proteinExistence type="predicted"/>
<dbReference type="EMBL" id="CP157940">
    <property type="protein sequence ID" value="XBS53819.1"/>
    <property type="molecule type" value="Genomic_DNA"/>
</dbReference>
<dbReference type="RefSeq" id="WP_349946043.1">
    <property type="nucleotide sequence ID" value="NZ_CP157940.1"/>
</dbReference>
<reference evidence="3" key="1">
    <citation type="submission" date="2024-06" db="EMBL/GenBank/DDBJ databases">
        <title>Lacrimispora cavernae sp. nov., a novel anaerobe isolated from bat guano pile inside a cave.</title>
        <authorList>
            <person name="Miller S.L."/>
            <person name="Lu N."/>
            <person name="King J."/>
            <person name="Sankaranarayanan K."/>
            <person name="Lawson P.A."/>
        </authorList>
    </citation>
    <scope>NUCLEOTIDE SEQUENCE</scope>
    <source>
        <strain evidence="3">BS-2</strain>
    </source>
</reference>
<dbReference type="SUPFAM" id="SSF53335">
    <property type="entry name" value="S-adenosyl-L-methionine-dependent methyltransferases"/>
    <property type="match status" value="1"/>
</dbReference>
<protein>
    <submittedName>
        <fullName evidence="3">Methyltransferase domain-containing protein</fullName>
    </submittedName>
</protein>
<dbReference type="PANTHER" id="PTHR44068:SF1">
    <property type="entry name" value="HYPOTHETICAL LOC100005854"/>
    <property type="match status" value="1"/>
</dbReference>
<dbReference type="CDD" id="cd02440">
    <property type="entry name" value="AdoMet_MTases"/>
    <property type="match status" value="1"/>
</dbReference>
<dbReference type="Pfam" id="PF08241">
    <property type="entry name" value="Methyltransf_11"/>
    <property type="match status" value="1"/>
</dbReference>
<keyword evidence="1" id="KW-0808">Transferase</keyword>
<dbReference type="PANTHER" id="PTHR44068">
    <property type="entry name" value="ZGC:194242"/>
    <property type="match status" value="1"/>
</dbReference>
<organism evidence="3">
    <name type="scientific">Lacrimispora sp. BS-2</name>
    <dbReference type="NCBI Taxonomy" id="3151850"/>
    <lineage>
        <taxon>Bacteria</taxon>
        <taxon>Bacillati</taxon>
        <taxon>Bacillota</taxon>
        <taxon>Clostridia</taxon>
        <taxon>Lachnospirales</taxon>
        <taxon>Lachnospiraceae</taxon>
        <taxon>Lacrimispora</taxon>
    </lineage>
</organism>
<evidence type="ECO:0000259" key="2">
    <source>
        <dbReference type="Pfam" id="PF08241"/>
    </source>
</evidence>
<dbReference type="InterPro" id="IPR013216">
    <property type="entry name" value="Methyltransf_11"/>
</dbReference>
<evidence type="ECO:0000313" key="3">
    <source>
        <dbReference type="EMBL" id="XBS53819.1"/>
    </source>
</evidence>
<dbReference type="AlphaFoldDB" id="A0AAU7PNQ6"/>
<sequence length="221" mass="25125">MKKQRIIETHEGIQDKMTVEIFDDFARIMRDKGWNNVDAFIKAGITKGNVLEIGPGPGYIGLEWLKRFPDSSLTGCEISREMIRLAEKNARDYGFEKRTTYVEGNCMQMPLPDSSFDAVFSNGSLHEWEDPVKAFNEIDRVLKPQGLFCITDMRRDVNPLIKWFLYSSTRPKEIRPGFLTSFNASYTAGEIESLLSQSKLKDTAVSKEFFGLCITGKKSAL</sequence>
<evidence type="ECO:0000256" key="1">
    <source>
        <dbReference type="ARBA" id="ARBA00022679"/>
    </source>
</evidence>
<dbReference type="GO" id="GO:0016126">
    <property type="term" value="P:sterol biosynthetic process"/>
    <property type="evidence" value="ECO:0007669"/>
    <property type="project" value="TreeGrafter"/>
</dbReference>
<dbReference type="InterPro" id="IPR029063">
    <property type="entry name" value="SAM-dependent_MTases_sf"/>
</dbReference>
<gene>
    <name evidence="3" type="ORF">ABFV83_18760</name>
</gene>
<dbReference type="GO" id="GO:0032259">
    <property type="term" value="P:methylation"/>
    <property type="evidence" value="ECO:0007669"/>
    <property type="project" value="UniProtKB-KW"/>
</dbReference>
<dbReference type="GO" id="GO:0003838">
    <property type="term" value="F:sterol 24-C-methyltransferase activity"/>
    <property type="evidence" value="ECO:0007669"/>
    <property type="project" value="TreeGrafter"/>
</dbReference>
<name>A0AAU7PNQ6_9FIRM</name>
<accession>A0AAU7PNQ6</accession>
<keyword evidence="3" id="KW-0489">Methyltransferase</keyword>
<dbReference type="InterPro" id="IPR050447">
    <property type="entry name" value="Erg6_SMT_methyltransf"/>
</dbReference>
<feature type="domain" description="Methyltransferase type 11" evidence="2">
    <location>
        <begin position="51"/>
        <end position="150"/>
    </location>
</feature>
<dbReference type="Gene3D" id="3.40.50.150">
    <property type="entry name" value="Vaccinia Virus protein VP39"/>
    <property type="match status" value="1"/>
</dbReference>